<gene>
    <name evidence="5" type="ORF">GCM10011507_05770</name>
</gene>
<keyword evidence="1" id="KW-0813">Transport</keyword>
<evidence type="ECO:0000256" key="3">
    <source>
        <dbReference type="ARBA" id="ARBA00022840"/>
    </source>
</evidence>
<keyword evidence="2" id="KW-0547">Nucleotide-binding</keyword>
<proteinExistence type="predicted"/>
<comment type="caution">
    <text evidence="5">The sequence shown here is derived from an EMBL/GenBank/DDBJ whole genome shotgun (WGS) entry which is preliminary data.</text>
</comment>
<dbReference type="InterPro" id="IPR017871">
    <property type="entry name" value="ABC_transporter-like_CS"/>
</dbReference>
<accession>A0A916RIH5</accession>
<dbReference type="InterPro" id="IPR027417">
    <property type="entry name" value="P-loop_NTPase"/>
</dbReference>
<evidence type="ECO:0000259" key="4">
    <source>
        <dbReference type="PROSITE" id="PS50893"/>
    </source>
</evidence>
<protein>
    <recommendedName>
        <fullName evidence="4">ABC transporter domain-containing protein</fullName>
    </recommendedName>
</protein>
<keyword evidence="3" id="KW-0067">ATP-binding</keyword>
<dbReference type="InterPro" id="IPR050093">
    <property type="entry name" value="ABC_SmlMolc_Importer"/>
</dbReference>
<evidence type="ECO:0000256" key="2">
    <source>
        <dbReference type="ARBA" id="ARBA00022741"/>
    </source>
</evidence>
<reference evidence="5" key="1">
    <citation type="journal article" date="2014" name="Int. J. Syst. Evol. Microbiol.">
        <title>Complete genome sequence of Corynebacterium casei LMG S-19264T (=DSM 44701T), isolated from a smear-ripened cheese.</title>
        <authorList>
            <consortium name="US DOE Joint Genome Institute (JGI-PGF)"/>
            <person name="Walter F."/>
            <person name="Albersmeier A."/>
            <person name="Kalinowski J."/>
            <person name="Ruckert C."/>
        </authorList>
    </citation>
    <scope>NUCLEOTIDE SEQUENCE</scope>
    <source>
        <strain evidence="5">CGMCC 1.15447</strain>
    </source>
</reference>
<keyword evidence="6" id="KW-1185">Reference proteome</keyword>
<dbReference type="GO" id="GO:0016887">
    <property type="term" value="F:ATP hydrolysis activity"/>
    <property type="evidence" value="ECO:0007669"/>
    <property type="project" value="InterPro"/>
</dbReference>
<dbReference type="Pfam" id="PF00005">
    <property type="entry name" value="ABC_tran"/>
    <property type="match status" value="1"/>
</dbReference>
<dbReference type="PROSITE" id="PS50893">
    <property type="entry name" value="ABC_TRANSPORTER_2"/>
    <property type="match status" value="1"/>
</dbReference>
<evidence type="ECO:0000256" key="1">
    <source>
        <dbReference type="ARBA" id="ARBA00022448"/>
    </source>
</evidence>
<dbReference type="EMBL" id="BMJB01000001">
    <property type="protein sequence ID" value="GGA57300.1"/>
    <property type="molecule type" value="Genomic_DNA"/>
</dbReference>
<dbReference type="AlphaFoldDB" id="A0A916RIH5"/>
<dbReference type="Gene3D" id="3.40.50.300">
    <property type="entry name" value="P-loop containing nucleotide triphosphate hydrolases"/>
    <property type="match status" value="1"/>
</dbReference>
<dbReference type="InterPro" id="IPR003439">
    <property type="entry name" value="ABC_transporter-like_ATP-bd"/>
</dbReference>
<reference evidence="5" key="2">
    <citation type="submission" date="2020-09" db="EMBL/GenBank/DDBJ databases">
        <authorList>
            <person name="Sun Q."/>
            <person name="Zhou Y."/>
        </authorList>
    </citation>
    <scope>NUCLEOTIDE SEQUENCE</scope>
    <source>
        <strain evidence="5">CGMCC 1.15447</strain>
    </source>
</reference>
<dbReference type="PANTHER" id="PTHR42781">
    <property type="entry name" value="SPERMIDINE/PUTRESCINE IMPORT ATP-BINDING PROTEIN POTA"/>
    <property type="match status" value="1"/>
</dbReference>
<dbReference type="PROSITE" id="PS00211">
    <property type="entry name" value="ABC_TRANSPORTER_1"/>
    <property type="match status" value="1"/>
</dbReference>
<name>A0A916RIH5_9BACT</name>
<dbReference type="InterPro" id="IPR003593">
    <property type="entry name" value="AAA+_ATPase"/>
</dbReference>
<organism evidence="5 6">
    <name type="scientific">Edaphobacter acidisoli</name>
    <dbReference type="NCBI Taxonomy" id="2040573"/>
    <lineage>
        <taxon>Bacteria</taxon>
        <taxon>Pseudomonadati</taxon>
        <taxon>Acidobacteriota</taxon>
        <taxon>Terriglobia</taxon>
        <taxon>Terriglobales</taxon>
        <taxon>Acidobacteriaceae</taxon>
        <taxon>Edaphobacter</taxon>
    </lineage>
</organism>
<dbReference type="GO" id="GO:0005524">
    <property type="term" value="F:ATP binding"/>
    <property type="evidence" value="ECO:0007669"/>
    <property type="project" value="UniProtKB-KW"/>
</dbReference>
<dbReference type="RefSeq" id="WP_229668670.1">
    <property type="nucleotide sequence ID" value="NZ_BMJB01000001.1"/>
</dbReference>
<dbReference type="SMART" id="SM00382">
    <property type="entry name" value="AAA"/>
    <property type="match status" value="1"/>
</dbReference>
<feature type="domain" description="ABC transporter" evidence="4">
    <location>
        <begin position="8"/>
        <end position="252"/>
    </location>
</feature>
<dbReference type="SUPFAM" id="SSF52540">
    <property type="entry name" value="P-loop containing nucleoside triphosphate hydrolases"/>
    <property type="match status" value="1"/>
</dbReference>
<sequence length="252" mass="27220">MSANIPPASAPAILEAKLQHSIGGLLLDVNFTLTKPWSVLFGPSGSGKTTLLRAIAGFVEPDSGHIARGDTVLFDSSSNHALPPYLRSIRSAAQTARLFPHKDVRWNILYGNGWLTRPLDASQIAEQTMALFRIDKLAGRMPADLSGGEKQRASVARAVVSAITFSGTGTPLLLLDEPFSGLDAALRDDLLAELREWLDRWKVPVLSVTHDIGEAFQLDAEVLKLAEGRIVEQGPAEAVLATERIRLLSRLG</sequence>
<evidence type="ECO:0000313" key="5">
    <source>
        <dbReference type="EMBL" id="GGA57300.1"/>
    </source>
</evidence>
<evidence type="ECO:0000313" key="6">
    <source>
        <dbReference type="Proteomes" id="UP000648801"/>
    </source>
</evidence>
<dbReference type="Proteomes" id="UP000648801">
    <property type="component" value="Unassembled WGS sequence"/>
</dbReference>
<dbReference type="PANTHER" id="PTHR42781:SF4">
    <property type="entry name" value="SPERMIDINE_PUTRESCINE IMPORT ATP-BINDING PROTEIN POTA"/>
    <property type="match status" value="1"/>
</dbReference>